<protein>
    <submittedName>
        <fullName evidence="2">Uncharacterized protein</fullName>
    </submittedName>
</protein>
<dbReference type="Proteomes" id="UP000532936">
    <property type="component" value="Unassembled WGS sequence"/>
</dbReference>
<accession>A0A7W6A009</accession>
<evidence type="ECO:0000313" key="3">
    <source>
        <dbReference type="Proteomes" id="UP000532936"/>
    </source>
</evidence>
<name>A0A7W6A009_9CAUL</name>
<sequence>MFFQKPARVIITAGVAPSVTALRAAPPPPRGEDLRHPIPPPLGEVDRRAAARRRGPERDQQPRPTVTMTLVSPQQFQPLVRFSLRLPRQGFPAPYNHSRSRRLEGSLGLRPCGGGSGWNGSGGATPPRRRRHMVRRWRVEGDTRPDSGQGSQTLPTRRRLMGLGDKTATARRPELAGQPTARGVKPSSKRYSKHKPPGEGPAPRPALHELRSESARTIRPVLKGAVDGPPQTPSPQTRSWPAAGEKAQSRGTGGRRTSARATQVQL</sequence>
<feature type="compositionally biased region" description="Gly residues" evidence="1">
    <location>
        <begin position="111"/>
        <end position="123"/>
    </location>
</feature>
<feature type="compositionally biased region" description="Basic and acidic residues" evidence="1">
    <location>
        <begin position="206"/>
        <end position="216"/>
    </location>
</feature>
<dbReference type="AlphaFoldDB" id="A0A7W6A009"/>
<reference evidence="2 3" key="1">
    <citation type="submission" date="2020-08" db="EMBL/GenBank/DDBJ databases">
        <title>Genomic Encyclopedia of Type Strains, Phase IV (KMG-IV): sequencing the most valuable type-strain genomes for metagenomic binning, comparative biology and taxonomic classification.</title>
        <authorList>
            <person name="Goeker M."/>
        </authorList>
    </citation>
    <scope>NUCLEOTIDE SEQUENCE [LARGE SCALE GENOMIC DNA]</scope>
    <source>
        <strain evidence="2 3">DSM 14878</strain>
    </source>
</reference>
<feature type="compositionally biased region" description="Basic residues" evidence="1">
    <location>
        <begin position="127"/>
        <end position="136"/>
    </location>
</feature>
<gene>
    <name evidence="2" type="ORF">GGR11_000220</name>
</gene>
<feature type="region of interest" description="Disordered" evidence="1">
    <location>
        <begin position="91"/>
        <end position="266"/>
    </location>
</feature>
<organism evidence="2 3">
    <name type="scientific">Brevundimonas mediterranea</name>
    <dbReference type="NCBI Taxonomy" id="74329"/>
    <lineage>
        <taxon>Bacteria</taxon>
        <taxon>Pseudomonadati</taxon>
        <taxon>Pseudomonadota</taxon>
        <taxon>Alphaproteobacteria</taxon>
        <taxon>Caulobacterales</taxon>
        <taxon>Caulobacteraceae</taxon>
        <taxon>Brevundimonas</taxon>
    </lineage>
</organism>
<feature type="region of interest" description="Disordered" evidence="1">
    <location>
        <begin position="19"/>
        <end position="69"/>
    </location>
</feature>
<evidence type="ECO:0000313" key="2">
    <source>
        <dbReference type="EMBL" id="MBB3870706.1"/>
    </source>
</evidence>
<feature type="compositionally biased region" description="Low complexity" evidence="1">
    <location>
        <begin position="255"/>
        <end position="266"/>
    </location>
</feature>
<proteinExistence type="predicted"/>
<dbReference type="EMBL" id="JACIDA010000001">
    <property type="protein sequence ID" value="MBB3870706.1"/>
    <property type="molecule type" value="Genomic_DNA"/>
</dbReference>
<feature type="compositionally biased region" description="Polar residues" evidence="1">
    <location>
        <begin position="146"/>
        <end position="155"/>
    </location>
</feature>
<evidence type="ECO:0000256" key="1">
    <source>
        <dbReference type="SAM" id="MobiDB-lite"/>
    </source>
</evidence>
<comment type="caution">
    <text evidence="2">The sequence shown here is derived from an EMBL/GenBank/DDBJ whole genome shotgun (WGS) entry which is preliminary data.</text>
</comment>
<feature type="compositionally biased region" description="Basic and acidic residues" evidence="1">
    <location>
        <begin position="44"/>
        <end position="61"/>
    </location>
</feature>